<accession>A0AAN0JXL5</accession>
<reference evidence="2" key="2">
    <citation type="submission" date="2024-06" db="UniProtKB">
        <authorList>
            <consortium name="EnsemblMetazoa"/>
        </authorList>
    </citation>
    <scope>IDENTIFICATION</scope>
</reference>
<dbReference type="AlphaFoldDB" id="A0AAN0JXL5"/>
<evidence type="ECO:0000256" key="1">
    <source>
        <dbReference type="SAM" id="SignalP"/>
    </source>
</evidence>
<dbReference type="EnsemblMetazoa" id="XM_020006099.1">
    <property type="protein sequence ID" value="XP_019861658.1"/>
    <property type="gene ID" value="LOC109590178"/>
</dbReference>
<organism evidence="2 3">
    <name type="scientific">Amphimedon queenslandica</name>
    <name type="common">Sponge</name>
    <dbReference type="NCBI Taxonomy" id="400682"/>
    <lineage>
        <taxon>Eukaryota</taxon>
        <taxon>Metazoa</taxon>
        <taxon>Porifera</taxon>
        <taxon>Demospongiae</taxon>
        <taxon>Heteroscleromorpha</taxon>
        <taxon>Haplosclerida</taxon>
        <taxon>Niphatidae</taxon>
        <taxon>Amphimedon</taxon>
    </lineage>
</organism>
<feature type="chain" id="PRO_5043009913" evidence="1">
    <location>
        <begin position="24"/>
        <end position="110"/>
    </location>
</feature>
<evidence type="ECO:0000313" key="2">
    <source>
        <dbReference type="EnsemblMetazoa" id="XP_019861658.1"/>
    </source>
</evidence>
<feature type="signal peptide" evidence="1">
    <location>
        <begin position="1"/>
        <end position="23"/>
    </location>
</feature>
<keyword evidence="1" id="KW-0732">Signal</keyword>
<sequence>MIKMFYLFLLFIGSLVTFDNVSACYCPPSKQIDSKLLKKLGIAALENKLGHSSKQICVPYTTTLKESKLIPNFDKSKSVISETFCDPKDSDGSITCKIESPFFALKKCYS</sequence>
<dbReference type="Proteomes" id="UP000007879">
    <property type="component" value="Unassembled WGS sequence"/>
</dbReference>
<evidence type="ECO:0000313" key="3">
    <source>
        <dbReference type="Proteomes" id="UP000007879"/>
    </source>
</evidence>
<reference evidence="3" key="1">
    <citation type="journal article" date="2010" name="Nature">
        <title>The Amphimedon queenslandica genome and the evolution of animal complexity.</title>
        <authorList>
            <person name="Srivastava M."/>
            <person name="Simakov O."/>
            <person name="Chapman J."/>
            <person name="Fahey B."/>
            <person name="Gauthier M.E."/>
            <person name="Mitros T."/>
            <person name="Richards G.S."/>
            <person name="Conaco C."/>
            <person name="Dacre M."/>
            <person name="Hellsten U."/>
            <person name="Larroux C."/>
            <person name="Putnam N.H."/>
            <person name="Stanke M."/>
            <person name="Adamska M."/>
            <person name="Darling A."/>
            <person name="Degnan S.M."/>
            <person name="Oakley T.H."/>
            <person name="Plachetzki D.C."/>
            <person name="Zhai Y."/>
            <person name="Adamski M."/>
            <person name="Calcino A."/>
            <person name="Cummins S.F."/>
            <person name="Goodstein D.M."/>
            <person name="Harris C."/>
            <person name="Jackson D.J."/>
            <person name="Leys S.P."/>
            <person name="Shu S."/>
            <person name="Woodcroft B.J."/>
            <person name="Vervoort M."/>
            <person name="Kosik K.S."/>
            <person name="Manning G."/>
            <person name="Degnan B.M."/>
            <person name="Rokhsar D.S."/>
        </authorList>
    </citation>
    <scope>NUCLEOTIDE SEQUENCE [LARGE SCALE GENOMIC DNA]</scope>
</reference>
<dbReference type="RefSeq" id="XP_019861658.1">
    <property type="nucleotide sequence ID" value="XM_020006099.1"/>
</dbReference>
<keyword evidence="3" id="KW-1185">Reference proteome</keyword>
<dbReference type="GeneID" id="109590178"/>
<protein>
    <submittedName>
        <fullName evidence="2">Uncharacterized protein</fullName>
    </submittedName>
</protein>
<name>A0AAN0JXL5_AMPQE</name>
<dbReference type="KEGG" id="aqu:109590178"/>
<proteinExistence type="predicted"/>